<dbReference type="Proteomes" id="UP000182743">
    <property type="component" value="Unassembled WGS sequence"/>
</dbReference>
<keyword evidence="1" id="KW-0812">Transmembrane</keyword>
<comment type="caution">
    <text evidence="2">The sequence shown here is derived from an EMBL/GenBank/DDBJ whole genome shotgun (WGS) entry which is preliminary data.</text>
</comment>
<keyword evidence="1" id="KW-1133">Transmembrane helix</keyword>
<evidence type="ECO:0000313" key="3">
    <source>
        <dbReference type="Proteomes" id="UP000182743"/>
    </source>
</evidence>
<dbReference type="EMBL" id="MIHH01000027">
    <property type="protein sequence ID" value="OIQ07779.1"/>
    <property type="molecule type" value="Genomic_DNA"/>
</dbReference>
<sequence length="114" mass="12910">MVSNYYLTITIHSTVFLIKLQLIGSIVPYVTVASAPKCYMLRVFEQFIVGERKYSTVGGIWLFRQFVIDTNTCSRQYLAVREFKMGAGPGKVAGMEKSIFNGKGLEYELSHVEK</sequence>
<evidence type="ECO:0000256" key="1">
    <source>
        <dbReference type="SAM" id="Phobius"/>
    </source>
</evidence>
<accession>A0A1J5JM21</accession>
<evidence type="ECO:0000313" key="2">
    <source>
        <dbReference type="EMBL" id="OIQ07779.1"/>
    </source>
</evidence>
<organism evidence="2 3">
    <name type="scientific">Neomoorella thermoacetica</name>
    <name type="common">Clostridium thermoaceticum</name>
    <dbReference type="NCBI Taxonomy" id="1525"/>
    <lineage>
        <taxon>Bacteria</taxon>
        <taxon>Bacillati</taxon>
        <taxon>Bacillota</taxon>
        <taxon>Clostridia</taxon>
        <taxon>Neomoorellales</taxon>
        <taxon>Neomoorellaceae</taxon>
        <taxon>Neomoorella</taxon>
    </lineage>
</organism>
<keyword evidence="1" id="KW-0472">Membrane</keyword>
<dbReference type="AlphaFoldDB" id="A0A1J5JM21"/>
<proteinExistence type="predicted"/>
<reference evidence="2 3" key="1">
    <citation type="submission" date="2016-08" db="EMBL/GenBank/DDBJ databases">
        <title>Genome-based comparison of Moorella thermoacetic strains.</title>
        <authorList>
            <person name="Poehlein A."/>
            <person name="Bengelsdorf F.R."/>
            <person name="Esser C."/>
            <person name="Duerre P."/>
            <person name="Daniel R."/>
        </authorList>
    </citation>
    <scope>NUCLEOTIDE SEQUENCE [LARGE SCALE GENOMIC DNA]</scope>
    <source>
        <strain evidence="2 3">DSM 11768</strain>
    </source>
</reference>
<feature type="transmembrane region" description="Helical" evidence="1">
    <location>
        <begin position="6"/>
        <end position="32"/>
    </location>
</feature>
<protein>
    <submittedName>
        <fullName evidence="2">Uncharacterized protein</fullName>
    </submittedName>
</protein>
<name>A0A1J5JM21_NEOTH</name>
<gene>
    <name evidence="2" type="ORF">MOOR_26180</name>
</gene>